<name>A0A481Z0T6_9VIRU</name>
<reference evidence="2" key="1">
    <citation type="journal article" date="2019" name="MBio">
        <title>Virus Genomes from Deep Sea Sediments Expand the Ocean Megavirome and Support Independent Origins of Viral Gigantism.</title>
        <authorList>
            <person name="Backstrom D."/>
            <person name="Yutin N."/>
            <person name="Jorgensen S.L."/>
            <person name="Dharamshi J."/>
            <person name="Homa F."/>
            <person name="Zaremba-Niedwiedzka K."/>
            <person name="Spang A."/>
            <person name="Wolf Y.I."/>
            <person name="Koonin E.V."/>
            <person name="Ettema T.J."/>
        </authorList>
    </citation>
    <scope>NUCLEOTIDE SEQUENCE</scope>
</reference>
<keyword evidence="2" id="KW-0808">Transferase</keyword>
<proteinExistence type="predicted"/>
<feature type="domain" description="N-acetyltransferase" evidence="1">
    <location>
        <begin position="7"/>
        <end position="145"/>
    </location>
</feature>
<sequence>MYNISKLRKWDYTRGYLQLLNQLDEPNNNRTHVISYEKFRRQYNKLTSNIFVMRDKNKVIASGSIFIEKKFTHNLGSVGHIEDIVVDKNYRKEGLGKQILDKLINYAKGNGCYEVVSNCTEKNIRFYKKCRFIRKETKMVYKIKD</sequence>
<dbReference type="PANTHER" id="PTHR13355">
    <property type="entry name" value="GLUCOSAMINE 6-PHOSPHATE N-ACETYLTRANSFERASE"/>
    <property type="match status" value="1"/>
</dbReference>
<dbReference type="PROSITE" id="PS51186">
    <property type="entry name" value="GNAT"/>
    <property type="match status" value="1"/>
</dbReference>
<protein>
    <submittedName>
        <fullName evidence="2">Acetyltransferase (GNAT) family protein</fullName>
    </submittedName>
</protein>
<dbReference type="Gene3D" id="3.40.630.30">
    <property type="match status" value="1"/>
</dbReference>
<dbReference type="PANTHER" id="PTHR13355:SF11">
    <property type="entry name" value="GLUCOSAMINE 6-PHOSPHATE N-ACETYLTRANSFERASE"/>
    <property type="match status" value="1"/>
</dbReference>
<evidence type="ECO:0000313" key="2">
    <source>
        <dbReference type="EMBL" id="QBK89078.1"/>
    </source>
</evidence>
<accession>A0A481Z0T6</accession>
<gene>
    <name evidence="2" type="ORF">LCMiAC02_01710</name>
</gene>
<dbReference type="EMBL" id="MK500407">
    <property type="protein sequence ID" value="QBK89078.1"/>
    <property type="molecule type" value="Genomic_DNA"/>
</dbReference>
<organism evidence="2">
    <name type="scientific">Mimivirus LCMiAC02</name>
    <dbReference type="NCBI Taxonomy" id="2506609"/>
    <lineage>
        <taxon>Viruses</taxon>
        <taxon>Varidnaviria</taxon>
        <taxon>Bamfordvirae</taxon>
        <taxon>Nucleocytoviricota</taxon>
        <taxon>Megaviricetes</taxon>
        <taxon>Imitervirales</taxon>
        <taxon>Mimiviridae</taxon>
        <taxon>Klosneuvirinae</taxon>
    </lineage>
</organism>
<dbReference type="SUPFAM" id="SSF55729">
    <property type="entry name" value="Acyl-CoA N-acyltransferases (Nat)"/>
    <property type="match status" value="1"/>
</dbReference>
<dbReference type="GO" id="GO:0004343">
    <property type="term" value="F:glucosamine 6-phosphate N-acetyltransferase activity"/>
    <property type="evidence" value="ECO:0007669"/>
    <property type="project" value="TreeGrafter"/>
</dbReference>
<dbReference type="InterPro" id="IPR039143">
    <property type="entry name" value="GNPNAT1-like"/>
</dbReference>
<dbReference type="Pfam" id="PF00583">
    <property type="entry name" value="Acetyltransf_1"/>
    <property type="match status" value="1"/>
</dbReference>
<dbReference type="CDD" id="cd04301">
    <property type="entry name" value="NAT_SF"/>
    <property type="match status" value="1"/>
</dbReference>
<evidence type="ECO:0000259" key="1">
    <source>
        <dbReference type="PROSITE" id="PS51186"/>
    </source>
</evidence>
<dbReference type="InterPro" id="IPR000182">
    <property type="entry name" value="GNAT_dom"/>
</dbReference>
<dbReference type="InterPro" id="IPR016181">
    <property type="entry name" value="Acyl_CoA_acyltransferase"/>
</dbReference>